<dbReference type="FunCoup" id="A8Y011">
    <property type="interactions" value="4"/>
</dbReference>
<dbReference type="HOGENOM" id="CLU_036335_2_0_1"/>
<evidence type="ECO:0000256" key="18">
    <source>
        <dbReference type="ARBA" id="ARBA00082489"/>
    </source>
</evidence>
<dbReference type="Pfam" id="PF10326">
    <property type="entry name" value="7TM_GPCR_Str"/>
    <property type="match status" value="1"/>
</dbReference>
<evidence type="ECO:0000256" key="17">
    <source>
        <dbReference type="ARBA" id="ARBA00078653"/>
    </source>
</evidence>
<dbReference type="PANTHER" id="PTHR22943">
    <property type="entry name" value="7-TRANSMEMBRANE DOMAIN RECEPTOR C.ELEGANS"/>
    <property type="match status" value="1"/>
</dbReference>
<dbReference type="PROSITE" id="PS50262">
    <property type="entry name" value="G_PROTEIN_RECEP_F1_2"/>
    <property type="match status" value="1"/>
</dbReference>
<name>A8Y011_CAEBR</name>
<comment type="function">
    <text evidence="13">An odorant receptor which affects chemotaxis to the volatile odorant diacetyl. Specifies AWA neuronal cell fate via the odr-7 pathway.</text>
</comment>
<protein>
    <recommendedName>
        <fullName evidence="16">Serpentine receptor class r-10</fullName>
    </recommendedName>
    <alternativeName>
        <fullName evidence="17">Odorant response abnormal protein 10</fullName>
    </alternativeName>
    <alternativeName>
        <fullName evidence="18">Olfactory receptor 10</fullName>
    </alternativeName>
</protein>
<dbReference type="InterPro" id="IPR019428">
    <property type="entry name" value="7TM_GPCR_serpentine_rcpt_Str"/>
</dbReference>
<dbReference type="KEGG" id="cbr:CBG_21419"/>
<evidence type="ECO:0000256" key="10">
    <source>
        <dbReference type="ARBA" id="ARBA00023170"/>
    </source>
</evidence>
<evidence type="ECO:0000256" key="4">
    <source>
        <dbReference type="ARBA" id="ARBA00022606"/>
    </source>
</evidence>
<evidence type="ECO:0000256" key="13">
    <source>
        <dbReference type="ARBA" id="ARBA00054965"/>
    </source>
</evidence>
<evidence type="ECO:0000256" key="11">
    <source>
        <dbReference type="ARBA" id="ARBA00023180"/>
    </source>
</evidence>
<evidence type="ECO:0000313" key="22">
    <source>
        <dbReference type="Proteomes" id="UP000008549"/>
    </source>
</evidence>
<dbReference type="Proteomes" id="UP000008549">
    <property type="component" value="Unassembled WGS sequence"/>
</dbReference>
<keyword evidence="4" id="KW-0716">Sensory transduction</keyword>
<comment type="subunit">
    <text evidence="15">Interacts with odr-4.</text>
</comment>
<keyword evidence="22" id="KW-1185">Reference proteome</keyword>
<keyword evidence="7 19" id="KW-1133">Transmembrane helix</keyword>
<evidence type="ECO:0000256" key="19">
    <source>
        <dbReference type="SAM" id="Phobius"/>
    </source>
</evidence>
<dbReference type="SUPFAM" id="SSF81321">
    <property type="entry name" value="Family A G protein-coupled receptor-like"/>
    <property type="match status" value="1"/>
</dbReference>
<keyword evidence="12" id="KW-0966">Cell projection</keyword>
<evidence type="ECO:0000256" key="7">
    <source>
        <dbReference type="ARBA" id="ARBA00022989"/>
    </source>
</evidence>
<feature type="transmembrane region" description="Helical" evidence="19">
    <location>
        <begin position="135"/>
        <end position="154"/>
    </location>
</feature>
<dbReference type="CTD" id="8588983"/>
<keyword evidence="9 19" id="KW-0472">Membrane</keyword>
<dbReference type="PANTHER" id="PTHR22943:SF254">
    <property type="entry name" value="SEVEN TM RECEPTOR"/>
    <property type="match status" value="1"/>
</dbReference>
<dbReference type="eggNOG" id="ENOG502TG98">
    <property type="taxonomic scope" value="Eukaryota"/>
</dbReference>
<feature type="domain" description="G-protein coupled receptors family 1 profile" evidence="20">
    <location>
        <begin position="25"/>
        <end position="305"/>
    </location>
</feature>
<evidence type="ECO:0000259" key="20">
    <source>
        <dbReference type="PROSITE" id="PS50262"/>
    </source>
</evidence>
<reference evidence="21 22" key="2">
    <citation type="journal article" date="2011" name="PLoS Genet.">
        <title>Caenorhabditis briggsae recombinant inbred line genotypes reveal inter-strain incompatibility and the evolution of recombination.</title>
        <authorList>
            <person name="Ross J.A."/>
            <person name="Koboldt D.C."/>
            <person name="Staisch J.E."/>
            <person name="Chamberlin H.M."/>
            <person name="Gupta B.P."/>
            <person name="Miller R.D."/>
            <person name="Baird S.E."/>
            <person name="Haag E.S."/>
        </authorList>
    </citation>
    <scope>NUCLEOTIDE SEQUENCE [LARGE SCALE GENOMIC DNA]</scope>
    <source>
        <strain evidence="21 22">AF16</strain>
    </source>
</reference>
<evidence type="ECO:0000256" key="12">
    <source>
        <dbReference type="ARBA" id="ARBA00023273"/>
    </source>
</evidence>
<dbReference type="EMBL" id="HE601136">
    <property type="protein sequence ID" value="CAP38228.1"/>
    <property type="molecule type" value="Genomic_DNA"/>
</dbReference>
<dbReference type="InParanoid" id="A8Y011"/>
<evidence type="ECO:0000256" key="3">
    <source>
        <dbReference type="ARBA" id="ARBA00022500"/>
    </source>
</evidence>
<accession>A8Y011</accession>
<comment type="similarity">
    <text evidence="14">Belongs to the nematode receptor-like protein str family.</text>
</comment>
<evidence type="ECO:0000256" key="6">
    <source>
        <dbReference type="ARBA" id="ARBA00022725"/>
    </source>
</evidence>
<keyword evidence="3" id="KW-0145">Chemotaxis</keyword>
<evidence type="ECO:0000256" key="5">
    <source>
        <dbReference type="ARBA" id="ARBA00022692"/>
    </source>
</evidence>
<feature type="transmembrane region" description="Helical" evidence="19">
    <location>
        <begin position="206"/>
        <end position="228"/>
    </location>
</feature>
<evidence type="ECO:0000256" key="2">
    <source>
        <dbReference type="ARBA" id="ARBA00022475"/>
    </source>
</evidence>
<evidence type="ECO:0000256" key="1">
    <source>
        <dbReference type="ARBA" id="ARBA00004272"/>
    </source>
</evidence>
<dbReference type="FunFam" id="1.20.1070.10:FF:000128">
    <property type="entry name" value="Seven TM Receptor"/>
    <property type="match status" value="1"/>
</dbReference>
<feature type="transmembrane region" description="Helical" evidence="19">
    <location>
        <begin position="45"/>
        <end position="65"/>
    </location>
</feature>
<feature type="transmembrane region" description="Helical" evidence="19">
    <location>
        <begin position="285"/>
        <end position="309"/>
    </location>
</feature>
<evidence type="ECO:0000256" key="8">
    <source>
        <dbReference type="ARBA" id="ARBA00023069"/>
    </source>
</evidence>
<evidence type="ECO:0000313" key="21">
    <source>
        <dbReference type="EMBL" id="CAP38228.1"/>
    </source>
</evidence>
<dbReference type="GO" id="GO:0042048">
    <property type="term" value="P:olfactory behavior"/>
    <property type="evidence" value="ECO:0000318"/>
    <property type="project" value="GO_Central"/>
</dbReference>
<dbReference type="OMA" id="DEYIYLC"/>
<comment type="subcellular location">
    <subcellularLocation>
        <location evidence="1">Cell projection</location>
        <location evidence="1">Cilium membrane</location>
        <topology evidence="1">Multi-pass membrane protein</topology>
    </subcellularLocation>
</comment>
<evidence type="ECO:0000256" key="15">
    <source>
        <dbReference type="ARBA" id="ARBA00064300"/>
    </source>
</evidence>
<evidence type="ECO:0000313" key="23">
    <source>
        <dbReference type="WormBase" id="CBG21419"/>
    </source>
</evidence>
<evidence type="ECO:0000256" key="16">
    <source>
        <dbReference type="ARBA" id="ARBA00067967"/>
    </source>
</evidence>
<dbReference type="GO" id="GO:0060170">
    <property type="term" value="C:ciliary membrane"/>
    <property type="evidence" value="ECO:0007669"/>
    <property type="project" value="UniProtKB-SubCell"/>
</dbReference>
<dbReference type="GO" id="GO:0038022">
    <property type="term" value="F:G protein-coupled olfactory receptor activity"/>
    <property type="evidence" value="ECO:0000318"/>
    <property type="project" value="GO_Central"/>
</dbReference>
<keyword evidence="8" id="KW-0969">Cilium</keyword>
<keyword evidence="10" id="KW-0675">Receptor</keyword>
<dbReference type="InterPro" id="IPR017452">
    <property type="entry name" value="GPCR_Rhodpsn_7TM"/>
</dbReference>
<keyword evidence="11" id="KW-0325">Glycoprotein</keyword>
<evidence type="ECO:0000256" key="14">
    <source>
        <dbReference type="ARBA" id="ARBA00061678"/>
    </source>
</evidence>
<dbReference type="GeneID" id="8588983"/>
<dbReference type="RefSeq" id="XP_002646984.1">
    <property type="nucleotide sequence ID" value="XM_002646938.1"/>
</dbReference>
<dbReference type="GO" id="GO:0005886">
    <property type="term" value="C:plasma membrane"/>
    <property type="evidence" value="ECO:0000318"/>
    <property type="project" value="GO_Central"/>
</dbReference>
<evidence type="ECO:0000256" key="9">
    <source>
        <dbReference type="ARBA" id="ARBA00023136"/>
    </source>
</evidence>
<feature type="transmembrane region" description="Helical" evidence="19">
    <location>
        <begin position="12"/>
        <end position="33"/>
    </location>
</feature>
<proteinExistence type="inferred from homology"/>
<feature type="transmembrane region" description="Helical" evidence="19">
    <location>
        <begin position="251"/>
        <end position="279"/>
    </location>
</feature>
<keyword evidence="2" id="KW-1003">Cell membrane</keyword>
<organism evidence="21 22">
    <name type="scientific">Caenorhabditis briggsae</name>
    <dbReference type="NCBI Taxonomy" id="6238"/>
    <lineage>
        <taxon>Eukaryota</taxon>
        <taxon>Metazoa</taxon>
        <taxon>Ecdysozoa</taxon>
        <taxon>Nematoda</taxon>
        <taxon>Chromadorea</taxon>
        <taxon>Rhabditida</taxon>
        <taxon>Rhabditina</taxon>
        <taxon>Rhabditomorpha</taxon>
        <taxon>Rhabditoidea</taxon>
        <taxon>Rhabditidae</taxon>
        <taxon>Peloderinae</taxon>
        <taxon>Caenorhabditis</taxon>
    </lineage>
</organism>
<reference evidence="21 22" key="1">
    <citation type="journal article" date="2003" name="PLoS Biol.">
        <title>The genome sequence of Caenorhabditis briggsae: a platform for comparative genomics.</title>
        <authorList>
            <person name="Stein L.D."/>
            <person name="Bao Z."/>
            <person name="Blasiar D."/>
            <person name="Blumenthal T."/>
            <person name="Brent M.R."/>
            <person name="Chen N."/>
            <person name="Chinwalla A."/>
            <person name="Clarke L."/>
            <person name="Clee C."/>
            <person name="Coghlan A."/>
            <person name="Coulson A."/>
            <person name="D'Eustachio P."/>
            <person name="Fitch D.H."/>
            <person name="Fulton L.A."/>
            <person name="Fulton R.E."/>
            <person name="Griffiths-Jones S."/>
            <person name="Harris T.W."/>
            <person name="Hillier L.W."/>
            <person name="Kamath R."/>
            <person name="Kuwabara P.E."/>
            <person name="Mardis E.R."/>
            <person name="Marra M.A."/>
            <person name="Miner T.L."/>
            <person name="Minx P."/>
            <person name="Mullikin J.C."/>
            <person name="Plumb R.W."/>
            <person name="Rogers J."/>
            <person name="Schein J.E."/>
            <person name="Sohrmann M."/>
            <person name="Spieth J."/>
            <person name="Stajich J.E."/>
            <person name="Wei C."/>
            <person name="Willey D."/>
            <person name="Wilson R.K."/>
            <person name="Durbin R."/>
            <person name="Waterston R.H."/>
        </authorList>
    </citation>
    <scope>NUCLEOTIDE SEQUENCE [LARGE SCALE GENOMIC DNA]</scope>
    <source>
        <strain evidence="21 22">AF16</strain>
    </source>
</reference>
<dbReference type="STRING" id="6238.A8Y011"/>
<keyword evidence="5 19" id="KW-0812">Transmembrane</keyword>
<dbReference type="AlphaFoldDB" id="A8Y011"/>
<dbReference type="GO" id="GO:0006935">
    <property type="term" value="P:chemotaxis"/>
    <property type="evidence" value="ECO:0007669"/>
    <property type="project" value="UniProtKB-KW"/>
</dbReference>
<feature type="transmembrane region" description="Helical" evidence="19">
    <location>
        <begin position="97"/>
        <end position="115"/>
    </location>
</feature>
<dbReference type="WormBase" id="CBG21419">
    <property type="protein sequence ID" value="CBP24976"/>
    <property type="gene ID" value="WBGene00040199"/>
</dbReference>
<keyword evidence="6" id="KW-0552">Olfaction</keyword>
<dbReference type="GO" id="GO:0007186">
    <property type="term" value="P:G protein-coupled receptor signaling pathway"/>
    <property type="evidence" value="ECO:0000318"/>
    <property type="project" value="GO_Central"/>
</dbReference>
<sequence length="357" mass="41084">MLGKQWSALLKLIQDVSAVFSIIINSFLILLILTKSPKQLGAYKWLMIYISVFEILYSILDVVYVPQHYSHGPTFLVIVGIQHKLFGPAGLTVLNSFYWGFFGASMAVFAVHFVYRWLVVSENPLLETFNGWKIWIWFSVPLWYGFWVCTGYFLSAPKNATSHFIRDNVKEIFELEFDEYIYLCPFLYERMEDGSLQLHVMPFTGLGIFSATIVSSIIIVLVFGYLCYDRINRLVATTQASAKFQKLQRQLFYALVIQTLIPFVLMHIPAAIMFAFVFLDIDLGVYSAVVSMTIAIYPAVDPIPTLVIVENYRKTILSMVLLLEIKTLKILFQECWAASVKRTRWSVQQAICRKFNV</sequence>
<gene>
    <name evidence="21 23" type="ORF">CBG21419</name>
    <name evidence="21" type="ORF">CBG_21419</name>
</gene>